<evidence type="ECO:0000313" key="2">
    <source>
        <dbReference type="Proteomes" id="UP000226420"/>
    </source>
</evidence>
<evidence type="ECO:0000313" key="1">
    <source>
        <dbReference type="EMBL" id="SFC98673.1"/>
    </source>
</evidence>
<dbReference type="Proteomes" id="UP000226420">
    <property type="component" value="Unassembled WGS sequence"/>
</dbReference>
<proteinExistence type="predicted"/>
<gene>
    <name evidence="1" type="ORF">SAMN02745723_106140</name>
</gene>
<accession>A0AAJ5BHL0</accession>
<dbReference type="AlphaFoldDB" id="A0AAJ5BHL0"/>
<protein>
    <submittedName>
        <fullName evidence="1">Uncharacterized protein</fullName>
    </submittedName>
</protein>
<reference evidence="1 2" key="1">
    <citation type="submission" date="2016-10" db="EMBL/GenBank/DDBJ databases">
        <authorList>
            <person name="Varghese N."/>
            <person name="Submissions S."/>
        </authorList>
    </citation>
    <scope>NUCLEOTIDE SEQUENCE [LARGE SCALE GENOMIC DNA]</scope>
    <source>
        <strain evidence="1 2">DSM 5563</strain>
    </source>
</reference>
<dbReference type="EMBL" id="FOLW01000006">
    <property type="protein sequence ID" value="SFC98673.1"/>
    <property type="molecule type" value="Genomic_DNA"/>
</dbReference>
<dbReference type="RefSeq" id="WP_074823031.1">
    <property type="nucleotide sequence ID" value="NZ_FOLW01000006.1"/>
</dbReference>
<comment type="caution">
    <text evidence="1">The sequence shown here is derived from an EMBL/GenBank/DDBJ whole genome shotgun (WGS) entry which is preliminary data.</text>
</comment>
<name>A0AAJ5BHL0_9GAMM</name>
<sequence>MDKYVEKINGYLHLLELINHDCDRVSDYYIVKLEDGKSLLDSINKYHKSLTESFPPEYWHPNLEIVNFDDVEVTAGRWFFEHEDLDSLHKNTRMSIMNGFYDMLFEIMDNFKVYRLITAPPIWYGSLYDEYIFESSYGNYLLHFSCTD</sequence>
<organism evidence="1 2">
    <name type="scientific">Pragia fontium DSM 5563 = ATCC 49100</name>
    <dbReference type="NCBI Taxonomy" id="1122977"/>
    <lineage>
        <taxon>Bacteria</taxon>
        <taxon>Pseudomonadati</taxon>
        <taxon>Pseudomonadota</taxon>
        <taxon>Gammaproteobacteria</taxon>
        <taxon>Enterobacterales</taxon>
        <taxon>Budviciaceae</taxon>
        <taxon>Pragia</taxon>
    </lineage>
</organism>